<sequence>MPDKDPRLRPTAAEMLKPLGGPISNEAIVSTVPSRPQDGVLPLVTQDNQAPPDGVQTAIEGDFGTVIVHEKIEIGRNSYYSDIYKSRRILFCYYTSWKYRLGDKALDSWLDSPASARTVTGGLQSPHPNLHGISIPKLWSIYNAGNTMPIPFLRATDISPIALLANNVLGGWQQDNGGNIAVEAIQ</sequence>
<comment type="caution">
    <text evidence="1">The sequence shown here is derived from an EMBL/GenBank/DDBJ whole genome shotgun (WGS) entry which is preliminary data.</text>
</comment>
<dbReference type="AlphaFoldDB" id="A0AAW2XN45"/>
<dbReference type="EMBL" id="JACGWN010000003">
    <property type="protein sequence ID" value="KAL0455569.1"/>
    <property type="molecule type" value="Genomic_DNA"/>
</dbReference>
<protein>
    <submittedName>
        <fullName evidence="1">Uncharacterized protein</fullName>
    </submittedName>
</protein>
<reference evidence="1" key="1">
    <citation type="submission" date="2020-06" db="EMBL/GenBank/DDBJ databases">
        <authorList>
            <person name="Li T."/>
            <person name="Hu X."/>
            <person name="Zhang T."/>
            <person name="Song X."/>
            <person name="Zhang H."/>
            <person name="Dai N."/>
            <person name="Sheng W."/>
            <person name="Hou X."/>
            <person name="Wei L."/>
        </authorList>
    </citation>
    <scope>NUCLEOTIDE SEQUENCE</scope>
    <source>
        <strain evidence="1">KEN1</strain>
        <tissue evidence="1">Leaf</tissue>
    </source>
</reference>
<gene>
    <name evidence="1" type="ORF">Slati_0896100</name>
</gene>
<reference evidence="1" key="2">
    <citation type="journal article" date="2024" name="Plant">
        <title>Genomic evolution and insights into agronomic trait innovations of Sesamum species.</title>
        <authorList>
            <person name="Miao H."/>
            <person name="Wang L."/>
            <person name="Qu L."/>
            <person name="Liu H."/>
            <person name="Sun Y."/>
            <person name="Le M."/>
            <person name="Wang Q."/>
            <person name="Wei S."/>
            <person name="Zheng Y."/>
            <person name="Lin W."/>
            <person name="Duan Y."/>
            <person name="Cao H."/>
            <person name="Xiong S."/>
            <person name="Wang X."/>
            <person name="Wei L."/>
            <person name="Li C."/>
            <person name="Ma Q."/>
            <person name="Ju M."/>
            <person name="Zhao R."/>
            <person name="Li G."/>
            <person name="Mu C."/>
            <person name="Tian Q."/>
            <person name="Mei H."/>
            <person name="Zhang T."/>
            <person name="Gao T."/>
            <person name="Zhang H."/>
        </authorList>
    </citation>
    <scope>NUCLEOTIDE SEQUENCE</scope>
    <source>
        <strain evidence="1">KEN1</strain>
    </source>
</reference>
<accession>A0AAW2XN45</accession>
<organism evidence="1">
    <name type="scientific">Sesamum latifolium</name>
    <dbReference type="NCBI Taxonomy" id="2727402"/>
    <lineage>
        <taxon>Eukaryota</taxon>
        <taxon>Viridiplantae</taxon>
        <taxon>Streptophyta</taxon>
        <taxon>Embryophyta</taxon>
        <taxon>Tracheophyta</taxon>
        <taxon>Spermatophyta</taxon>
        <taxon>Magnoliopsida</taxon>
        <taxon>eudicotyledons</taxon>
        <taxon>Gunneridae</taxon>
        <taxon>Pentapetalae</taxon>
        <taxon>asterids</taxon>
        <taxon>lamiids</taxon>
        <taxon>Lamiales</taxon>
        <taxon>Pedaliaceae</taxon>
        <taxon>Sesamum</taxon>
    </lineage>
</organism>
<name>A0AAW2XN45_9LAMI</name>
<evidence type="ECO:0000313" key="1">
    <source>
        <dbReference type="EMBL" id="KAL0455569.1"/>
    </source>
</evidence>
<proteinExistence type="predicted"/>